<dbReference type="Gene3D" id="1.10.510.10">
    <property type="entry name" value="Transferase(Phosphotransferase) domain 1"/>
    <property type="match status" value="1"/>
</dbReference>
<sequence length="250" mass="28386">MFSRWRKSAAYELAQAVVYLHTEGIVHADIRLGNKYRVHHPSACDKDPWDMQDLATYDLNIVLPICAANQTSSLPAYVVTPCKLAEYYSRIAGKTRPQTKIFDLDSAHKVGTSSRPFRCALEICTPECIFARVIDNVDSPPVEPPADVWALGAAIYEIITGSSLFHGVDMKDLLYYMVAMADSLPSRWRNWYDTLPNQINLKFHLEWLISDGLINLLRKVFVLDPEERITMEQLVGNPWFADVDTLELPP</sequence>
<dbReference type="Proteomes" id="UP000054279">
    <property type="component" value="Unassembled WGS sequence"/>
</dbReference>
<evidence type="ECO:0000313" key="3">
    <source>
        <dbReference type="Proteomes" id="UP000054279"/>
    </source>
</evidence>
<dbReference type="GO" id="GO:0005737">
    <property type="term" value="C:cytoplasm"/>
    <property type="evidence" value="ECO:0007669"/>
    <property type="project" value="TreeGrafter"/>
</dbReference>
<feature type="domain" description="Protein kinase" evidence="1">
    <location>
        <begin position="1"/>
        <end position="240"/>
    </location>
</feature>
<dbReference type="GO" id="GO:0004674">
    <property type="term" value="F:protein serine/threonine kinase activity"/>
    <property type="evidence" value="ECO:0007669"/>
    <property type="project" value="TreeGrafter"/>
</dbReference>
<dbReference type="HOGENOM" id="CLU_1111935_0_0_1"/>
<dbReference type="GO" id="GO:0005524">
    <property type="term" value="F:ATP binding"/>
    <property type="evidence" value="ECO:0007669"/>
    <property type="project" value="InterPro"/>
</dbReference>
<name>A0A0C9VG12_SPHS4</name>
<proteinExistence type="predicted"/>
<keyword evidence="3" id="KW-1185">Reference proteome</keyword>
<dbReference type="AlphaFoldDB" id="A0A0C9VG12"/>
<evidence type="ECO:0000313" key="2">
    <source>
        <dbReference type="EMBL" id="KIJ36331.1"/>
    </source>
</evidence>
<dbReference type="OrthoDB" id="5979581at2759"/>
<dbReference type="Pfam" id="PF00069">
    <property type="entry name" value="Pkinase"/>
    <property type="match status" value="1"/>
</dbReference>
<gene>
    <name evidence="2" type="ORF">M422DRAFT_782249</name>
</gene>
<dbReference type="SUPFAM" id="SSF56112">
    <property type="entry name" value="Protein kinase-like (PK-like)"/>
    <property type="match status" value="1"/>
</dbReference>
<accession>A0A0C9VG12</accession>
<organism evidence="2 3">
    <name type="scientific">Sphaerobolus stellatus (strain SS14)</name>
    <dbReference type="NCBI Taxonomy" id="990650"/>
    <lineage>
        <taxon>Eukaryota</taxon>
        <taxon>Fungi</taxon>
        <taxon>Dikarya</taxon>
        <taxon>Basidiomycota</taxon>
        <taxon>Agaricomycotina</taxon>
        <taxon>Agaricomycetes</taxon>
        <taxon>Phallomycetidae</taxon>
        <taxon>Geastrales</taxon>
        <taxon>Sphaerobolaceae</taxon>
        <taxon>Sphaerobolus</taxon>
    </lineage>
</organism>
<dbReference type="EMBL" id="KN837179">
    <property type="protein sequence ID" value="KIJ36331.1"/>
    <property type="molecule type" value="Genomic_DNA"/>
</dbReference>
<dbReference type="PANTHER" id="PTHR44167">
    <property type="entry name" value="OVARIAN-SPECIFIC SERINE/THREONINE-PROTEIN KINASE LOK-RELATED"/>
    <property type="match status" value="1"/>
</dbReference>
<dbReference type="InterPro" id="IPR000719">
    <property type="entry name" value="Prot_kinase_dom"/>
</dbReference>
<dbReference type="GO" id="GO:0005634">
    <property type="term" value="C:nucleus"/>
    <property type="evidence" value="ECO:0007669"/>
    <property type="project" value="TreeGrafter"/>
</dbReference>
<reference evidence="2 3" key="1">
    <citation type="submission" date="2014-06" db="EMBL/GenBank/DDBJ databases">
        <title>Evolutionary Origins and Diversification of the Mycorrhizal Mutualists.</title>
        <authorList>
            <consortium name="DOE Joint Genome Institute"/>
            <consortium name="Mycorrhizal Genomics Consortium"/>
            <person name="Kohler A."/>
            <person name="Kuo A."/>
            <person name="Nagy L.G."/>
            <person name="Floudas D."/>
            <person name="Copeland A."/>
            <person name="Barry K.W."/>
            <person name="Cichocki N."/>
            <person name="Veneault-Fourrey C."/>
            <person name="LaButti K."/>
            <person name="Lindquist E.A."/>
            <person name="Lipzen A."/>
            <person name="Lundell T."/>
            <person name="Morin E."/>
            <person name="Murat C."/>
            <person name="Riley R."/>
            <person name="Ohm R."/>
            <person name="Sun H."/>
            <person name="Tunlid A."/>
            <person name="Henrissat B."/>
            <person name="Grigoriev I.V."/>
            <person name="Hibbett D.S."/>
            <person name="Martin F."/>
        </authorList>
    </citation>
    <scope>NUCLEOTIDE SEQUENCE [LARGE SCALE GENOMIC DNA]</scope>
    <source>
        <strain evidence="2 3">SS14</strain>
    </source>
</reference>
<evidence type="ECO:0000259" key="1">
    <source>
        <dbReference type="PROSITE" id="PS50011"/>
    </source>
</evidence>
<dbReference type="InterPro" id="IPR011009">
    <property type="entry name" value="Kinase-like_dom_sf"/>
</dbReference>
<dbReference type="GO" id="GO:0044773">
    <property type="term" value="P:mitotic DNA damage checkpoint signaling"/>
    <property type="evidence" value="ECO:0007669"/>
    <property type="project" value="TreeGrafter"/>
</dbReference>
<dbReference type="SMART" id="SM00220">
    <property type="entry name" value="S_TKc"/>
    <property type="match status" value="1"/>
</dbReference>
<protein>
    <recommendedName>
        <fullName evidence="1">Protein kinase domain-containing protein</fullName>
    </recommendedName>
</protein>
<dbReference type="PROSITE" id="PS50011">
    <property type="entry name" value="PROTEIN_KINASE_DOM"/>
    <property type="match status" value="1"/>
</dbReference>
<dbReference type="PANTHER" id="PTHR44167:SF18">
    <property type="entry name" value="PROTEIN KINASE DOMAIN-CONTAINING PROTEIN"/>
    <property type="match status" value="1"/>
</dbReference>